<evidence type="ECO:0000313" key="13">
    <source>
        <dbReference type="Proteomes" id="UP001591681"/>
    </source>
</evidence>
<evidence type="ECO:0000256" key="7">
    <source>
        <dbReference type="ARBA" id="ARBA00023054"/>
    </source>
</evidence>
<keyword evidence="13" id="KW-1185">Reference proteome</keyword>
<feature type="transmembrane region" description="Helical" evidence="10">
    <location>
        <begin position="117"/>
        <end position="134"/>
    </location>
</feature>
<dbReference type="Proteomes" id="UP001591681">
    <property type="component" value="Unassembled WGS sequence"/>
</dbReference>
<dbReference type="GO" id="GO:0016192">
    <property type="term" value="P:vesicle-mediated transport"/>
    <property type="evidence" value="ECO:0007669"/>
    <property type="project" value="UniProtKB-KW"/>
</dbReference>
<proteinExistence type="inferred from homology"/>
<evidence type="ECO:0000256" key="10">
    <source>
        <dbReference type="SAM" id="Phobius"/>
    </source>
</evidence>
<keyword evidence="2" id="KW-0813">Transport</keyword>
<keyword evidence="5" id="KW-0931">ER-Golgi transport</keyword>
<feature type="domain" description="Sec20 C-terminal" evidence="11">
    <location>
        <begin position="48"/>
        <end position="138"/>
    </location>
</feature>
<evidence type="ECO:0000256" key="6">
    <source>
        <dbReference type="ARBA" id="ARBA00022989"/>
    </source>
</evidence>
<reference evidence="12 13" key="1">
    <citation type="submission" date="2024-09" db="EMBL/GenBank/DDBJ databases">
        <title>A chromosome-level genome assembly of Gray's grenadier anchovy, Coilia grayii.</title>
        <authorList>
            <person name="Fu Z."/>
        </authorList>
    </citation>
    <scope>NUCLEOTIDE SEQUENCE [LARGE SCALE GENOMIC DNA]</scope>
    <source>
        <strain evidence="12">G4</strain>
        <tissue evidence="12">Muscle</tissue>
    </source>
</reference>
<evidence type="ECO:0000256" key="5">
    <source>
        <dbReference type="ARBA" id="ARBA00022892"/>
    </source>
</evidence>
<dbReference type="PANTHER" id="PTHR12825">
    <property type="entry name" value="BNIP1-RELATED"/>
    <property type="match status" value="1"/>
</dbReference>
<evidence type="ECO:0000256" key="1">
    <source>
        <dbReference type="ARBA" id="ARBA00004163"/>
    </source>
</evidence>
<keyword evidence="4" id="KW-0256">Endoplasmic reticulum</keyword>
<dbReference type="AlphaFoldDB" id="A0ABD1K648"/>
<keyword evidence="6 10" id="KW-1133">Transmembrane helix</keyword>
<evidence type="ECO:0000256" key="3">
    <source>
        <dbReference type="ARBA" id="ARBA00022692"/>
    </source>
</evidence>
<evidence type="ECO:0000259" key="11">
    <source>
        <dbReference type="Pfam" id="PF03908"/>
    </source>
</evidence>
<comment type="similarity">
    <text evidence="9">Belongs to the SEC20 family.</text>
</comment>
<dbReference type="InterPro" id="IPR056173">
    <property type="entry name" value="Sec20_C"/>
</dbReference>
<protein>
    <recommendedName>
        <fullName evidence="11">Sec20 C-terminal domain-containing protein</fullName>
    </recommendedName>
</protein>
<gene>
    <name evidence="12" type="ORF">ACEWY4_009331</name>
</gene>
<dbReference type="EMBL" id="JBHFQA010000008">
    <property type="protein sequence ID" value="KAL2094612.1"/>
    <property type="molecule type" value="Genomic_DNA"/>
</dbReference>
<sequence length="142" mass="15934">MGSAVLRTLHFCEACKLLIDNTERDELLSAGTSAVKIRKSAKESLQQTSSDITESLMSINRLMTQQVQQSAVTIGSLVTSSRIVLETSEEFKALNGAIHLGRKLIFKYNRREVTDKLLIFLALALFLTTVLYIVKKRLILYL</sequence>
<keyword evidence="8 10" id="KW-0472">Membrane</keyword>
<dbReference type="InterPro" id="IPR005606">
    <property type="entry name" value="Sec20"/>
</dbReference>
<accession>A0ABD1K648</accession>
<dbReference type="GO" id="GO:0005789">
    <property type="term" value="C:endoplasmic reticulum membrane"/>
    <property type="evidence" value="ECO:0007669"/>
    <property type="project" value="UniProtKB-SubCell"/>
</dbReference>
<evidence type="ECO:0000256" key="9">
    <source>
        <dbReference type="ARBA" id="ARBA00037934"/>
    </source>
</evidence>
<name>A0ABD1K648_9TELE</name>
<evidence type="ECO:0000256" key="4">
    <source>
        <dbReference type="ARBA" id="ARBA00022824"/>
    </source>
</evidence>
<keyword evidence="7" id="KW-0175">Coiled coil</keyword>
<dbReference type="Pfam" id="PF03908">
    <property type="entry name" value="Sec20"/>
    <property type="match status" value="1"/>
</dbReference>
<evidence type="ECO:0000313" key="12">
    <source>
        <dbReference type="EMBL" id="KAL2094612.1"/>
    </source>
</evidence>
<comment type="caution">
    <text evidence="12">The sequence shown here is derived from an EMBL/GenBank/DDBJ whole genome shotgun (WGS) entry which is preliminary data.</text>
</comment>
<dbReference type="PANTHER" id="PTHR12825:SF0">
    <property type="entry name" value="VESICLE TRANSPORT PROTEIN SEC20"/>
    <property type="match status" value="1"/>
</dbReference>
<evidence type="ECO:0000256" key="8">
    <source>
        <dbReference type="ARBA" id="ARBA00023136"/>
    </source>
</evidence>
<evidence type="ECO:0000256" key="2">
    <source>
        <dbReference type="ARBA" id="ARBA00022448"/>
    </source>
</evidence>
<keyword evidence="3 10" id="KW-0812">Transmembrane</keyword>
<comment type="subcellular location">
    <subcellularLocation>
        <location evidence="1">Endoplasmic reticulum membrane</location>
        <topology evidence="1">Single-pass type IV membrane protein</topology>
    </subcellularLocation>
</comment>
<organism evidence="12 13">
    <name type="scientific">Coilia grayii</name>
    <name type="common">Gray's grenadier anchovy</name>
    <dbReference type="NCBI Taxonomy" id="363190"/>
    <lineage>
        <taxon>Eukaryota</taxon>
        <taxon>Metazoa</taxon>
        <taxon>Chordata</taxon>
        <taxon>Craniata</taxon>
        <taxon>Vertebrata</taxon>
        <taxon>Euteleostomi</taxon>
        <taxon>Actinopterygii</taxon>
        <taxon>Neopterygii</taxon>
        <taxon>Teleostei</taxon>
        <taxon>Clupei</taxon>
        <taxon>Clupeiformes</taxon>
        <taxon>Clupeoidei</taxon>
        <taxon>Engraulidae</taxon>
        <taxon>Coilinae</taxon>
        <taxon>Coilia</taxon>
    </lineage>
</organism>